<accession>A3QD36</accession>
<dbReference type="InterPro" id="IPR008173">
    <property type="entry name" value="Adenylyl_cyclase_CyaB"/>
</dbReference>
<name>A3QD36_SHELP</name>
<dbReference type="NCBIfam" id="TIGR00318">
    <property type="entry name" value="cyaB"/>
    <property type="match status" value="1"/>
</dbReference>
<dbReference type="STRING" id="323850.Shew_1517"/>
<dbReference type="EMBL" id="CP000606">
    <property type="protein sequence ID" value="ABO23384.1"/>
    <property type="molecule type" value="Genomic_DNA"/>
</dbReference>
<dbReference type="KEGG" id="slo:Shew_1517"/>
<dbReference type="PROSITE" id="PS51707">
    <property type="entry name" value="CYTH"/>
    <property type="match status" value="1"/>
</dbReference>
<feature type="domain" description="CYTH" evidence="1">
    <location>
        <begin position="14"/>
        <end position="185"/>
    </location>
</feature>
<dbReference type="HOGENOM" id="CLU_105244_3_0_6"/>
<evidence type="ECO:0000313" key="2">
    <source>
        <dbReference type="EMBL" id="ABO23384.1"/>
    </source>
</evidence>
<dbReference type="PANTHER" id="PTHR21028:SF2">
    <property type="entry name" value="CYTH DOMAIN-CONTAINING PROTEIN"/>
    <property type="match status" value="1"/>
</dbReference>
<gene>
    <name evidence="2" type="ordered locus">Shew_1517</name>
</gene>
<evidence type="ECO:0000259" key="1">
    <source>
        <dbReference type="PROSITE" id="PS51707"/>
    </source>
</evidence>
<reference evidence="2 3" key="1">
    <citation type="submission" date="2007-03" db="EMBL/GenBank/DDBJ databases">
        <title>Complete sequence of Shewanella loihica PV-4.</title>
        <authorList>
            <consortium name="US DOE Joint Genome Institute"/>
            <person name="Copeland A."/>
            <person name="Lucas S."/>
            <person name="Lapidus A."/>
            <person name="Barry K."/>
            <person name="Detter J.C."/>
            <person name="Glavina del Rio T."/>
            <person name="Hammon N."/>
            <person name="Israni S."/>
            <person name="Dalin E."/>
            <person name="Tice H."/>
            <person name="Pitluck S."/>
            <person name="Chain P."/>
            <person name="Malfatti S."/>
            <person name="Shin M."/>
            <person name="Vergez L."/>
            <person name="Schmutz J."/>
            <person name="Larimer F."/>
            <person name="Land M."/>
            <person name="Hauser L."/>
            <person name="Kyrpides N."/>
            <person name="Mikhailova N."/>
            <person name="Romine M.F."/>
            <person name="Serres G."/>
            <person name="Fredrickson J."/>
            <person name="Tiedje J."/>
            <person name="Richardson P."/>
        </authorList>
    </citation>
    <scope>NUCLEOTIDE SEQUENCE [LARGE SCALE GENOMIC DNA]</scope>
    <source>
        <strain evidence="3">ATCC BAA-1088 / PV-4</strain>
    </source>
</reference>
<dbReference type="InterPro" id="IPR033469">
    <property type="entry name" value="CYTH-like_dom_sf"/>
</dbReference>
<dbReference type="InterPro" id="IPR023577">
    <property type="entry name" value="CYTH_domain"/>
</dbReference>
<organism evidence="2 3">
    <name type="scientific">Shewanella loihica (strain ATCC BAA-1088 / PV-4)</name>
    <dbReference type="NCBI Taxonomy" id="323850"/>
    <lineage>
        <taxon>Bacteria</taxon>
        <taxon>Pseudomonadati</taxon>
        <taxon>Pseudomonadota</taxon>
        <taxon>Gammaproteobacteria</taxon>
        <taxon>Alteromonadales</taxon>
        <taxon>Shewanellaceae</taxon>
        <taxon>Shewanella</taxon>
    </lineage>
</organism>
<dbReference type="AlphaFoldDB" id="A3QD36"/>
<dbReference type="SUPFAM" id="SSF55154">
    <property type="entry name" value="CYTH-like phosphatases"/>
    <property type="match status" value="1"/>
</dbReference>
<proteinExistence type="predicted"/>
<dbReference type="SMART" id="SM01118">
    <property type="entry name" value="CYTH"/>
    <property type="match status" value="1"/>
</dbReference>
<dbReference type="Gene3D" id="2.40.320.10">
    <property type="entry name" value="Hypothetical Protein Pfu-838710-001"/>
    <property type="match status" value="1"/>
</dbReference>
<dbReference type="PANTHER" id="PTHR21028">
    <property type="entry name" value="SI:CH211-156B7.4"/>
    <property type="match status" value="1"/>
</dbReference>
<dbReference type="Pfam" id="PF01928">
    <property type="entry name" value="CYTH"/>
    <property type="match status" value="1"/>
</dbReference>
<protein>
    <submittedName>
        <fullName evidence="2">Putative adenylyl cyclase CyaB</fullName>
    </submittedName>
</protein>
<dbReference type="Proteomes" id="UP000001558">
    <property type="component" value="Chromosome"/>
</dbReference>
<sequence length="193" mass="22376">MSESPMSQSHFDGKYEVEHKYRLQDRDAFLSRLESLPHETMLKDNVEFDRYYDTPSGQLAQQSKHLCIRQMHPSNIKLWIVKGPGDKQCQATRIDNIDSAADMLQTLGYKVVLQLTKTRSIYFIDQYHVTVDNLEGMGDFAELAIMTDDETQLAYHEQGLLELAQQLGLTQEDRETRSYRELMQKRQSVPSPT</sequence>
<dbReference type="CDD" id="cd07890">
    <property type="entry name" value="CYTH-like_AC_IV-like"/>
    <property type="match status" value="1"/>
</dbReference>
<evidence type="ECO:0000313" key="3">
    <source>
        <dbReference type="Proteomes" id="UP000001558"/>
    </source>
</evidence>
<keyword evidence="3" id="KW-1185">Reference proteome</keyword>
<dbReference type="eggNOG" id="COG1437">
    <property type="taxonomic scope" value="Bacteria"/>
</dbReference>